<name>A0A017HUS4_9RHOB</name>
<comment type="function">
    <text evidence="2">Hydrolyzes RNA 2',3'-cyclic phosphodiester to an RNA 2'-phosphomonoester.</text>
</comment>
<feature type="active site" description="Proton donor" evidence="2">
    <location>
        <position position="36"/>
    </location>
</feature>
<evidence type="ECO:0000256" key="1">
    <source>
        <dbReference type="ARBA" id="ARBA00022801"/>
    </source>
</evidence>
<dbReference type="EMBL" id="AOSK01000005">
    <property type="protein sequence ID" value="EYD78262.1"/>
    <property type="molecule type" value="Genomic_DNA"/>
</dbReference>
<protein>
    <recommendedName>
        <fullName evidence="2">RNA 2',3'-cyclic phosphodiesterase</fullName>
        <shortName evidence="2">RNA 2',3'-CPDase</shortName>
        <ecNumber evidence="2">3.1.4.58</ecNumber>
    </recommendedName>
</protein>
<keyword evidence="3" id="KW-0436">Ligase</keyword>
<dbReference type="Gene3D" id="3.90.1140.10">
    <property type="entry name" value="Cyclic phosphodiesterase"/>
    <property type="match status" value="1"/>
</dbReference>
<feature type="short sequence motif" description="HXTX 1" evidence="2">
    <location>
        <begin position="36"/>
        <end position="39"/>
    </location>
</feature>
<dbReference type="SUPFAM" id="SSF55144">
    <property type="entry name" value="LigT-like"/>
    <property type="match status" value="1"/>
</dbReference>
<dbReference type="NCBIfam" id="TIGR02258">
    <property type="entry name" value="2_5_ligase"/>
    <property type="match status" value="1"/>
</dbReference>
<evidence type="ECO:0000313" key="3">
    <source>
        <dbReference type="EMBL" id="EYD78262.1"/>
    </source>
</evidence>
<dbReference type="InterPro" id="IPR009097">
    <property type="entry name" value="Cyclic_Pdiesterase"/>
</dbReference>
<dbReference type="GO" id="GO:0004113">
    <property type="term" value="F:2',3'-cyclic-nucleotide 3'-phosphodiesterase activity"/>
    <property type="evidence" value="ECO:0007669"/>
    <property type="project" value="InterPro"/>
</dbReference>
<dbReference type="RefSeq" id="WP_037283079.1">
    <property type="nucleotide sequence ID" value="NZ_KK088615.1"/>
</dbReference>
<dbReference type="OrthoDB" id="9793819at2"/>
<feature type="short sequence motif" description="HXTX 2" evidence="2">
    <location>
        <begin position="119"/>
        <end position="122"/>
    </location>
</feature>
<evidence type="ECO:0000313" key="4">
    <source>
        <dbReference type="Proteomes" id="UP000019666"/>
    </source>
</evidence>
<accession>A0A017HUS4</accession>
<proteinExistence type="inferred from homology"/>
<comment type="similarity">
    <text evidence="2">Belongs to the 2H phosphoesterase superfamily. ThpR family.</text>
</comment>
<dbReference type="AlphaFoldDB" id="A0A017HUS4"/>
<dbReference type="GO" id="GO:0008664">
    <property type="term" value="F:RNA 2',3'-cyclic 3'-phosphodiesterase activity"/>
    <property type="evidence" value="ECO:0007669"/>
    <property type="project" value="UniProtKB-EC"/>
</dbReference>
<reference evidence="3 4" key="1">
    <citation type="submission" date="2013-02" db="EMBL/GenBank/DDBJ databases">
        <authorList>
            <person name="Fiebig A."/>
            <person name="Goeker M."/>
            <person name="Klenk H.-P.P."/>
        </authorList>
    </citation>
    <scope>NUCLEOTIDE SEQUENCE [LARGE SCALE GENOMIC DNA]</scope>
    <source>
        <strain evidence="3 4">DSM 19309</strain>
    </source>
</reference>
<gene>
    <name evidence="3" type="ORF">Rumeso_00091</name>
</gene>
<keyword evidence="1 2" id="KW-0378">Hydrolase</keyword>
<feature type="active site" description="Proton acceptor" evidence="2">
    <location>
        <position position="119"/>
    </location>
</feature>
<dbReference type="EC" id="3.1.4.58" evidence="2"/>
<dbReference type="PANTHER" id="PTHR35561:SF1">
    <property type="entry name" value="RNA 2',3'-CYCLIC PHOSPHODIESTERASE"/>
    <property type="match status" value="1"/>
</dbReference>
<comment type="caution">
    <text evidence="3">The sequence shown here is derived from an EMBL/GenBank/DDBJ whole genome shotgun (WGS) entry which is preliminary data.</text>
</comment>
<evidence type="ECO:0000256" key="2">
    <source>
        <dbReference type="HAMAP-Rule" id="MF_01940"/>
    </source>
</evidence>
<dbReference type="Proteomes" id="UP000019666">
    <property type="component" value="Unassembled WGS sequence"/>
</dbReference>
<dbReference type="PATRIC" id="fig|442562.3.peg.92"/>
<dbReference type="PANTHER" id="PTHR35561">
    <property type="entry name" value="RNA 2',3'-CYCLIC PHOSPHODIESTERASE"/>
    <property type="match status" value="1"/>
</dbReference>
<dbReference type="HAMAP" id="MF_01940">
    <property type="entry name" value="RNA_CPDase"/>
    <property type="match status" value="1"/>
</dbReference>
<dbReference type="Pfam" id="PF13563">
    <property type="entry name" value="2_5_RNA_ligase2"/>
    <property type="match status" value="1"/>
</dbReference>
<dbReference type="GO" id="GO:0016874">
    <property type="term" value="F:ligase activity"/>
    <property type="evidence" value="ECO:0007669"/>
    <property type="project" value="UniProtKB-KW"/>
</dbReference>
<dbReference type="STRING" id="442562.Rumeso_00091"/>
<comment type="catalytic activity">
    <reaction evidence="2">
        <text>a 3'-end 2',3'-cyclophospho-ribonucleotide-RNA + H2O = a 3'-end 2'-phospho-ribonucleotide-RNA + H(+)</text>
        <dbReference type="Rhea" id="RHEA:11828"/>
        <dbReference type="Rhea" id="RHEA-COMP:10464"/>
        <dbReference type="Rhea" id="RHEA-COMP:17353"/>
        <dbReference type="ChEBI" id="CHEBI:15377"/>
        <dbReference type="ChEBI" id="CHEBI:15378"/>
        <dbReference type="ChEBI" id="CHEBI:83064"/>
        <dbReference type="ChEBI" id="CHEBI:173113"/>
        <dbReference type="EC" id="3.1.4.58"/>
    </reaction>
</comment>
<sequence>MRAFVAIDLPDPVISALEALQEAMPLGKPVDPDQMHLTLAFLGEQPDDLIEAAHHALGGIRFPAFELRLSGLGTFGNREPTVLWAGIRDATQVKALHDRILPALHGAGLPLERRRFRPHVTLARFDRSGPPEHERLARFLSRWEGFPSPPFMVTDFGLWRSTLRPKGAIHDELARYQLEGS</sequence>
<keyword evidence="4" id="KW-1185">Reference proteome</keyword>
<organism evidence="3 4">
    <name type="scientific">Rubellimicrobium mesophilum DSM 19309</name>
    <dbReference type="NCBI Taxonomy" id="442562"/>
    <lineage>
        <taxon>Bacteria</taxon>
        <taxon>Pseudomonadati</taxon>
        <taxon>Pseudomonadota</taxon>
        <taxon>Alphaproteobacteria</taxon>
        <taxon>Rhodobacterales</taxon>
        <taxon>Roseobacteraceae</taxon>
        <taxon>Rubellimicrobium</taxon>
    </lineage>
</organism>
<dbReference type="HOGENOM" id="CLU_081251_0_1_5"/>
<dbReference type="InterPro" id="IPR004175">
    <property type="entry name" value="RNA_CPDase"/>
</dbReference>